<feature type="transmembrane region" description="Helical" evidence="1">
    <location>
        <begin position="112"/>
        <end position="129"/>
    </location>
</feature>
<feature type="transmembrane region" description="Helical" evidence="1">
    <location>
        <begin position="40"/>
        <end position="59"/>
    </location>
</feature>
<feature type="domain" description="Prepilin type IV endopeptidase peptidase" evidence="2">
    <location>
        <begin position="2"/>
        <end position="94"/>
    </location>
</feature>
<reference evidence="4" key="1">
    <citation type="submission" date="2016-10" db="EMBL/GenBank/DDBJ databases">
        <authorList>
            <person name="Varghese N."/>
            <person name="Submissions S."/>
        </authorList>
    </citation>
    <scope>NUCLEOTIDE SEQUENCE [LARGE SCALE GENOMIC DNA]</scope>
    <source>
        <strain evidence="4">DSM 23317</strain>
    </source>
</reference>
<evidence type="ECO:0000256" key="1">
    <source>
        <dbReference type="SAM" id="Phobius"/>
    </source>
</evidence>
<keyword evidence="1" id="KW-0472">Membrane</keyword>
<dbReference type="Proteomes" id="UP000199527">
    <property type="component" value="Unassembled WGS sequence"/>
</dbReference>
<dbReference type="GO" id="GO:0016020">
    <property type="term" value="C:membrane"/>
    <property type="evidence" value="ECO:0007669"/>
    <property type="project" value="InterPro"/>
</dbReference>
<dbReference type="AlphaFoldDB" id="A0A1G8NI41"/>
<evidence type="ECO:0000313" key="4">
    <source>
        <dbReference type="Proteomes" id="UP000199527"/>
    </source>
</evidence>
<sequence length="130" mass="13656">MVMASDFRERKIPNITVALIGVITVIITLLSGSETLEQQLIQTIITITVGFLLTILNIFGGGDSKLLAAYALGISPALYPGVLFVVCVLGALVATGLWLLNRQQVRQYGVPYGLAIAPVGLTAVALSAMA</sequence>
<dbReference type="GO" id="GO:0004190">
    <property type="term" value="F:aspartic-type endopeptidase activity"/>
    <property type="evidence" value="ECO:0007669"/>
    <property type="project" value="InterPro"/>
</dbReference>
<gene>
    <name evidence="3" type="ORF">SAMN04488540_103134</name>
</gene>
<evidence type="ECO:0000259" key="2">
    <source>
        <dbReference type="Pfam" id="PF01478"/>
    </source>
</evidence>
<dbReference type="EMBL" id="FNEM01000003">
    <property type="protein sequence ID" value="SDI79812.1"/>
    <property type="molecule type" value="Genomic_DNA"/>
</dbReference>
<dbReference type="Gene3D" id="1.20.120.1220">
    <property type="match status" value="1"/>
</dbReference>
<name>A0A1G8NI41_9GAMM</name>
<dbReference type="Pfam" id="PF01478">
    <property type="entry name" value="Peptidase_A24"/>
    <property type="match status" value="1"/>
</dbReference>
<protein>
    <submittedName>
        <fullName evidence="3">Prepilin peptidase CpaA</fullName>
    </submittedName>
</protein>
<proteinExistence type="predicted"/>
<dbReference type="InterPro" id="IPR000045">
    <property type="entry name" value="Prepilin_IV_endopep_pep"/>
</dbReference>
<feature type="transmembrane region" description="Helical" evidence="1">
    <location>
        <begin position="79"/>
        <end position="100"/>
    </location>
</feature>
<evidence type="ECO:0000313" key="3">
    <source>
        <dbReference type="EMBL" id="SDI79812.1"/>
    </source>
</evidence>
<accession>A0A1G8NI41</accession>
<organism evidence="3 4">
    <name type="scientific">Ferrimonas sediminum</name>
    <dbReference type="NCBI Taxonomy" id="718193"/>
    <lineage>
        <taxon>Bacteria</taxon>
        <taxon>Pseudomonadati</taxon>
        <taxon>Pseudomonadota</taxon>
        <taxon>Gammaproteobacteria</taxon>
        <taxon>Alteromonadales</taxon>
        <taxon>Ferrimonadaceae</taxon>
        <taxon>Ferrimonas</taxon>
    </lineage>
</organism>
<keyword evidence="1" id="KW-0812">Transmembrane</keyword>
<keyword evidence="1" id="KW-1133">Transmembrane helix</keyword>
<keyword evidence="4" id="KW-1185">Reference proteome</keyword>
<feature type="transmembrane region" description="Helical" evidence="1">
    <location>
        <begin position="12"/>
        <end position="33"/>
    </location>
</feature>